<organism evidence="1 2">
    <name type="scientific">Roseobacter sinensis</name>
    <dbReference type="NCBI Taxonomy" id="2931391"/>
    <lineage>
        <taxon>Bacteria</taxon>
        <taxon>Pseudomonadati</taxon>
        <taxon>Pseudomonadota</taxon>
        <taxon>Alphaproteobacteria</taxon>
        <taxon>Rhodobacterales</taxon>
        <taxon>Roseobacteraceae</taxon>
        <taxon>Roseobacter</taxon>
    </lineage>
</organism>
<name>A0ABT3BBU9_9RHOB</name>
<dbReference type="Proteomes" id="UP001208690">
    <property type="component" value="Unassembled WGS sequence"/>
</dbReference>
<comment type="caution">
    <text evidence="1">The sequence shown here is derived from an EMBL/GenBank/DDBJ whole genome shotgun (WGS) entry which is preliminary data.</text>
</comment>
<evidence type="ECO:0000313" key="2">
    <source>
        <dbReference type="Proteomes" id="UP001208690"/>
    </source>
</evidence>
<evidence type="ECO:0000313" key="1">
    <source>
        <dbReference type="EMBL" id="MCV3270894.1"/>
    </source>
</evidence>
<dbReference type="EMBL" id="JALIEB010000003">
    <property type="protein sequence ID" value="MCV3270894.1"/>
    <property type="molecule type" value="Genomic_DNA"/>
</dbReference>
<dbReference type="InterPro" id="IPR046722">
    <property type="entry name" value="DUF6614"/>
</dbReference>
<reference evidence="1 2" key="1">
    <citation type="submission" date="2022-04" db="EMBL/GenBank/DDBJ databases">
        <title>Roseobacter sp. WL0113 is a bacterium isolated from neritic sediment.</title>
        <authorList>
            <person name="Wang L."/>
            <person name="He W."/>
            <person name="Zhang D.-F."/>
        </authorList>
    </citation>
    <scope>NUCLEOTIDE SEQUENCE [LARGE SCALE GENOMIC DNA]</scope>
    <source>
        <strain evidence="1 2">WL0113</strain>
    </source>
</reference>
<gene>
    <name evidence="1" type="ORF">MUB52_05590</name>
</gene>
<sequence>MNVYCCMITLKDDAKALLFAKALDDWMGYLNSQGVIGGWRLMRRKLNLAADCYRDFLLEIEVDGLAQLDDAFRLTGAHDDDVAQMHRAVNDLIASADFALYRPYPDMERAERMALL</sequence>
<accession>A0ABT3BBU9</accession>
<dbReference type="RefSeq" id="WP_263843222.1">
    <property type="nucleotide sequence ID" value="NZ_JALIEB010000003.1"/>
</dbReference>
<proteinExistence type="predicted"/>
<dbReference type="Pfam" id="PF20319">
    <property type="entry name" value="DUF6614"/>
    <property type="match status" value="1"/>
</dbReference>
<protein>
    <submittedName>
        <fullName evidence="1">Uncharacterized protein</fullName>
    </submittedName>
</protein>
<keyword evidence="2" id="KW-1185">Reference proteome</keyword>